<organism evidence="1 2">
    <name type="scientific">Macaca fascicularis</name>
    <name type="common">Crab-eating macaque</name>
    <name type="synonym">Cynomolgus monkey</name>
    <dbReference type="NCBI Taxonomy" id="9541"/>
    <lineage>
        <taxon>Eukaryota</taxon>
        <taxon>Metazoa</taxon>
        <taxon>Chordata</taxon>
        <taxon>Craniata</taxon>
        <taxon>Vertebrata</taxon>
        <taxon>Euteleostomi</taxon>
        <taxon>Mammalia</taxon>
        <taxon>Eutheria</taxon>
        <taxon>Euarchontoglires</taxon>
        <taxon>Primates</taxon>
        <taxon>Haplorrhini</taxon>
        <taxon>Catarrhini</taxon>
        <taxon>Cercopithecidae</taxon>
        <taxon>Cercopithecinae</taxon>
        <taxon>Macaca</taxon>
    </lineage>
</organism>
<sequence>SQLLRKLRLENCWSPEVQGCSQLTSHHCTPAWAESKTLSPQKKKKFFFFLRQSLSLSPRLECSGVISAHCNLRLPDSSDSPVSASQIAGTTGVCQHTKPIFVFSVELGFQNVSQAGLKLLTSGDLPTSASQSAGITVVSHLTQPKKIV</sequence>
<reference evidence="1 2" key="1">
    <citation type="submission" date="2013-03" db="EMBL/GenBank/DDBJ databases">
        <authorList>
            <person name="Warren W."/>
            <person name="Wilson R.K."/>
        </authorList>
    </citation>
    <scope>NUCLEOTIDE SEQUENCE</scope>
</reference>
<dbReference type="AlphaFoldDB" id="A0A7N9DBL9"/>
<reference evidence="1" key="3">
    <citation type="submission" date="2025-09" db="UniProtKB">
        <authorList>
            <consortium name="Ensembl"/>
        </authorList>
    </citation>
    <scope>IDENTIFICATION</scope>
</reference>
<dbReference type="Ensembl" id="ENSMFAT00000099730.1">
    <property type="protein sequence ID" value="ENSMFAP00000063253.1"/>
    <property type="gene ID" value="ENSMFAG00000049836.1"/>
</dbReference>
<dbReference type="PANTHER" id="PTHR12138">
    <property type="entry name" value="PRIMATE-EXPANDED PROTEIN FAMILY"/>
    <property type="match status" value="1"/>
</dbReference>
<dbReference type="PANTHER" id="PTHR12138:SF162">
    <property type="entry name" value="CHROMOSOME UNDETERMINED SCAFFOLD_275, WHOLE GENOME SHOTGUN SEQUENCE"/>
    <property type="match status" value="1"/>
</dbReference>
<evidence type="ECO:0000313" key="2">
    <source>
        <dbReference type="Proteomes" id="UP000233100"/>
    </source>
</evidence>
<keyword evidence="2" id="KW-1185">Reference proteome</keyword>
<accession>A0A7N9DBL9</accession>
<dbReference type="Proteomes" id="UP000233100">
    <property type="component" value="Chromosome 3"/>
</dbReference>
<evidence type="ECO:0000313" key="1">
    <source>
        <dbReference type="Ensembl" id="ENSMFAP00000063253.1"/>
    </source>
</evidence>
<reference evidence="1" key="2">
    <citation type="submission" date="2025-08" db="UniProtKB">
        <authorList>
            <consortium name="Ensembl"/>
        </authorList>
    </citation>
    <scope>IDENTIFICATION</scope>
</reference>
<name>A0A7N9DBL9_MACFA</name>
<dbReference type="PRINTS" id="PR02045">
    <property type="entry name" value="F138DOMAIN"/>
</dbReference>
<proteinExistence type="predicted"/>
<protein>
    <submittedName>
        <fullName evidence="1">Uncharacterized protein</fullName>
    </submittedName>
</protein>
<dbReference type="GeneTree" id="ENSGT01150000286943"/>